<dbReference type="EMBL" id="JAWJWI010000032">
    <property type="protein sequence ID" value="MDV4190512.1"/>
    <property type="molecule type" value="Genomic_DNA"/>
</dbReference>
<dbReference type="Proteomes" id="UP001187203">
    <property type="component" value="Unassembled WGS sequence"/>
</dbReference>
<organism evidence="1 2">
    <name type="scientific">Rhizobium brockwellii</name>
    <dbReference type="NCBI Taxonomy" id="3019932"/>
    <lineage>
        <taxon>Bacteria</taxon>
        <taxon>Pseudomonadati</taxon>
        <taxon>Pseudomonadota</taxon>
        <taxon>Alphaproteobacteria</taxon>
        <taxon>Hyphomicrobiales</taxon>
        <taxon>Rhizobiaceae</taxon>
        <taxon>Rhizobium/Agrobacterium group</taxon>
        <taxon>Rhizobium</taxon>
    </lineage>
</organism>
<sequence>MGRSRSIAELAAKQASFNEHLKKLESQLSQKAAGNDKALQDLITDTYKNGGWNHQLYLKGRKTEFMMSSDWSLDNIKRTIDAIGKAVFGNSKDLPNGINMEAETEKMGAAIKGMANLQIYMTSKVFDVLSGAIQSFGSSSSLTYNTQLITEPLGNGFRLFVAILADSSKSTGFFNSDSMSEYAFVFEVHFSVQEASQQALITITKLYEDQITAFVQKSEDLLSQLENDRLDPVQYQSLADVYRKMIEAARAKLKALETSPQSHAVISM</sequence>
<evidence type="ECO:0000313" key="2">
    <source>
        <dbReference type="Proteomes" id="UP001187203"/>
    </source>
</evidence>
<comment type="caution">
    <text evidence="1">The sequence shown here is derived from an EMBL/GenBank/DDBJ whole genome shotgun (WGS) entry which is preliminary data.</text>
</comment>
<name>A0ABU3YXW9_9HYPH</name>
<protein>
    <submittedName>
        <fullName evidence="1">Uncharacterized protein</fullName>
    </submittedName>
</protein>
<gene>
    <name evidence="1" type="ORF">R1523_34135</name>
</gene>
<accession>A0ABU3YXW9</accession>
<reference evidence="2" key="1">
    <citation type="journal article" date="2023" name="Int. J. Mol. Sci.">
        <title>Genomic and Metabolic Characterization of Plant Growth-Promoting Rhizobacteria Isolated from Nodules of Clovers Grown in Non-Farmed Soil.</title>
        <authorList>
            <person name="Wojcik M."/>
            <person name="Koper P."/>
            <person name="Zebracki K."/>
            <person name="Marczak M."/>
            <person name="Mazur A."/>
        </authorList>
    </citation>
    <scope>NUCLEOTIDE SEQUENCE [LARGE SCALE GENOMIC DNA]</scope>
    <source>
        <strain evidence="2">KB12</strain>
    </source>
</reference>
<evidence type="ECO:0000313" key="1">
    <source>
        <dbReference type="EMBL" id="MDV4190512.1"/>
    </source>
</evidence>
<dbReference type="RefSeq" id="WP_180692556.1">
    <property type="nucleotide sequence ID" value="NZ_JAWJWH010000032.1"/>
</dbReference>
<keyword evidence="2" id="KW-1185">Reference proteome</keyword>
<proteinExistence type="predicted"/>